<accession>A0A9N9JZ84</accession>
<name>A0A9N9JZ84_9GLOM</name>
<proteinExistence type="predicted"/>
<organism evidence="1 2">
    <name type="scientific">Dentiscutata erythropus</name>
    <dbReference type="NCBI Taxonomy" id="1348616"/>
    <lineage>
        <taxon>Eukaryota</taxon>
        <taxon>Fungi</taxon>
        <taxon>Fungi incertae sedis</taxon>
        <taxon>Mucoromycota</taxon>
        <taxon>Glomeromycotina</taxon>
        <taxon>Glomeromycetes</taxon>
        <taxon>Diversisporales</taxon>
        <taxon>Gigasporaceae</taxon>
        <taxon>Dentiscutata</taxon>
    </lineage>
</organism>
<gene>
    <name evidence="1" type="ORF">DERYTH_LOCUS23850</name>
</gene>
<reference evidence="1" key="1">
    <citation type="submission" date="2021-06" db="EMBL/GenBank/DDBJ databases">
        <authorList>
            <person name="Kallberg Y."/>
            <person name="Tangrot J."/>
            <person name="Rosling A."/>
        </authorList>
    </citation>
    <scope>NUCLEOTIDE SEQUENCE</scope>
    <source>
        <strain evidence="1">MA453B</strain>
    </source>
</reference>
<evidence type="ECO:0000313" key="2">
    <source>
        <dbReference type="Proteomes" id="UP000789405"/>
    </source>
</evidence>
<feature type="non-terminal residue" evidence="1">
    <location>
        <position position="150"/>
    </location>
</feature>
<dbReference type="EMBL" id="CAJVPY010037736">
    <property type="protein sequence ID" value="CAG8803241.1"/>
    <property type="molecule type" value="Genomic_DNA"/>
</dbReference>
<protein>
    <submittedName>
        <fullName evidence="1">19715_t:CDS:1</fullName>
    </submittedName>
</protein>
<comment type="caution">
    <text evidence="1">The sequence shown here is derived from an EMBL/GenBank/DDBJ whole genome shotgun (WGS) entry which is preliminary data.</text>
</comment>
<dbReference type="AlphaFoldDB" id="A0A9N9JZ84"/>
<dbReference type="OrthoDB" id="2418347at2759"/>
<evidence type="ECO:0000313" key="1">
    <source>
        <dbReference type="EMBL" id="CAG8803241.1"/>
    </source>
</evidence>
<keyword evidence="2" id="KW-1185">Reference proteome</keyword>
<dbReference type="Proteomes" id="UP000789405">
    <property type="component" value="Unassembled WGS sequence"/>
</dbReference>
<sequence>MIANLESEAKALFLRTKNNTLALYTELVSAVCGISKADKKIPALIKKVGSCFDDYCYYLLAKLRKRADECLIQFETACLHHNKKIWNALGDFVCEASKKIITSKLEETDIKIALCSCDAIIVDLQIPTVLGVVTRLSVQDLLKCKTSRQR</sequence>